<gene>
    <name evidence="2" type="ORF">B0T25DRAFT_574755</name>
</gene>
<dbReference type="Proteomes" id="UP001275084">
    <property type="component" value="Unassembled WGS sequence"/>
</dbReference>
<keyword evidence="1" id="KW-0732">Signal</keyword>
<protein>
    <recommendedName>
        <fullName evidence="4">Fungal calcium binding protein domain-containing protein</fullName>
    </recommendedName>
</protein>
<organism evidence="2 3">
    <name type="scientific">Lasiosphaeria hispida</name>
    <dbReference type="NCBI Taxonomy" id="260671"/>
    <lineage>
        <taxon>Eukaryota</taxon>
        <taxon>Fungi</taxon>
        <taxon>Dikarya</taxon>
        <taxon>Ascomycota</taxon>
        <taxon>Pezizomycotina</taxon>
        <taxon>Sordariomycetes</taxon>
        <taxon>Sordariomycetidae</taxon>
        <taxon>Sordariales</taxon>
        <taxon>Lasiosphaeriaceae</taxon>
        <taxon>Lasiosphaeria</taxon>
    </lineage>
</organism>
<name>A0AAJ0M7P4_9PEZI</name>
<dbReference type="EMBL" id="JAUIQD010000009">
    <property type="protein sequence ID" value="KAK3339871.1"/>
    <property type="molecule type" value="Genomic_DNA"/>
</dbReference>
<accession>A0AAJ0M7P4</accession>
<reference evidence="2" key="2">
    <citation type="submission" date="2023-06" db="EMBL/GenBank/DDBJ databases">
        <authorList>
            <consortium name="Lawrence Berkeley National Laboratory"/>
            <person name="Haridas S."/>
            <person name="Hensen N."/>
            <person name="Bonometti L."/>
            <person name="Westerberg I."/>
            <person name="Brannstrom I.O."/>
            <person name="Guillou S."/>
            <person name="Cros-Aarteil S."/>
            <person name="Calhoun S."/>
            <person name="Kuo A."/>
            <person name="Mondo S."/>
            <person name="Pangilinan J."/>
            <person name="Riley R."/>
            <person name="Labutti K."/>
            <person name="Andreopoulos B."/>
            <person name="Lipzen A."/>
            <person name="Chen C."/>
            <person name="Yanf M."/>
            <person name="Daum C."/>
            <person name="Ng V."/>
            <person name="Clum A."/>
            <person name="Steindorff A."/>
            <person name="Ohm R."/>
            <person name="Martin F."/>
            <person name="Silar P."/>
            <person name="Natvig D."/>
            <person name="Lalanne C."/>
            <person name="Gautier V."/>
            <person name="Ament-Velasquez S.L."/>
            <person name="Kruys A."/>
            <person name="Hutchinson M.I."/>
            <person name="Powell A.J."/>
            <person name="Barry K."/>
            <person name="Miller A.N."/>
            <person name="Grigoriev I.V."/>
            <person name="Debuchy R."/>
            <person name="Gladieux P."/>
            <person name="Thoren M.H."/>
            <person name="Johannesson H."/>
        </authorList>
    </citation>
    <scope>NUCLEOTIDE SEQUENCE</scope>
    <source>
        <strain evidence="2">CBS 955.72</strain>
    </source>
</reference>
<evidence type="ECO:0000256" key="1">
    <source>
        <dbReference type="SAM" id="SignalP"/>
    </source>
</evidence>
<dbReference type="AlphaFoldDB" id="A0AAJ0M7P4"/>
<reference evidence="2" key="1">
    <citation type="journal article" date="2023" name="Mol. Phylogenet. Evol.">
        <title>Genome-scale phylogeny and comparative genomics of the fungal order Sordariales.</title>
        <authorList>
            <person name="Hensen N."/>
            <person name="Bonometti L."/>
            <person name="Westerberg I."/>
            <person name="Brannstrom I.O."/>
            <person name="Guillou S."/>
            <person name="Cros-Aarteil S."/>
            <person name="Calhoun S."/>
            <person name="Haridas S."/>
            <person name="Kuo A."/>
            <person name="Mondo S."/>
            <person name="Pangilinan J."/>
            <person name="Riley R."/>
            <person name="LaButti K."/>
            <person name="Andreopoulos B."/>
            <person name="Lipzen A."/>
            <person name="Chen C."/>
            <person name="Yan M."/>
            <person name="Daum C."/>
            <person name="Ng V."/>
            <person name="Clum A."/>
            <person name="Steindorff A."/>
            <person name="Ohm R.A."/>
            <person name="Martin F."/>
            <person name="Silar P."/>
            <person name="Natvig D.O."/>
            <person name="Lalanne C."/>
            <person name="Gautier V."/>
            <person name="Ament-Velasquez S.L."/>
            <person name="Kruys A."/>
            <person name="Hutchinson M.I."/>
            <person name="Powell A.J."/>
            <person name="Barry K."/>
            <person name="Miller A.N."/>
            <person name="Grigoriev I.V."/>
            <person name="Debuchy R."/>
            <person name="Gladieux P."/>
            <person name="Hiltunen Thoren M."/>
            <person name="Johannesson H."/>
        </authorList>
    </citation>
    <scope>NUCLEOTIDE SEQUENCE</scope>
    <source>
        <strain evidence="2">CBS 955.72</strain>
    </source>
</reference>
<comment type="caution">
    <text evidence="2">The sequence shown here is derived from an EMBL/GenBank/DDBJ whole genome shotgun (WGS) entry which is preliminary data.</text>
</comment>
<evidence type="ECO:0000313" key="2">
    <source>
        <dbReference type="EMBL" id="KAK3339871.1"/>
    </source>
</evidence>
<keyword evidence="3" id="KW-1185">Reference proteome</keyword>
<evidence type="ECO:0008006" key="4">
    <source>
        <dbReference type="Google" id="ProtNLM"/>
    </source>
</evidence>
<feature type="signal peptide" evidence="1">
    <location>
        <begin position="1"/>
        <end position="19"/>
    </location>
</feature>
<sequence>MQLSIFATLLAALAVPSSAAPSTPSAGMEVEARDAEFSVNEAEIFTFAVAASCSILNCAKVLGQGVCIANALLTKKQDALEKCGDRKQLCKCSGCITGLDDFLVSIHFCLVV</sequence>
<proteinExistence type="predicted"/>
<evidence type="ECO:0000313" key="3">
    <source>
        <dbReference type="Proteomes" id="UP001275084"/>
    </source>
</evidence>
<feature type="chain" id="PRO_5042525180" description="Fungal calcium binding protein domain-containing protein" evidence="1">
    <location>
        <begin position="20"/>
        <end position="112"/>
    </location>
</feature>